<protein>
    <submittedName>
        <fullName evidence="4">Xanthine dehydrogenase family protein molybdopterin-binding subunit</fullName>
    </submittedName>
</protein>
<dbReference type="Gene3D" id="3.30.365.10">
    <property type="entry name" value="Aldehyde oxidase/xanthine dehydrogenase, molybdopterin binding domain"/>
    <property type="match status" value="4"/>
</dbReference>
<reference evidence="4 5" key="1">
    <citation type="submission" date="2018-01" db="EMBL/GenBank/DDBJ databases">
        <title>Whole genome analyses suggest that Burkholderia sensu lato contains two further novel genera in the rhizoxinica-symbiotica group Mycetohabitans gen. nov., and Trinickia gen. nov.: implications for the evolution of diazotrophy and nodulation in the Burkholderiaceae.</title>
        <authorList>
            <person name="Estrada-de los Santos P."/>
            <person name="Palmer M."/>
            <person name="Chavez-Ramirez B."/>
            <person name="Beukes C."/>
            <person name="Steenkamp E.T."/>
            <person name="Hirsch A.M."/>
            <person name="Manyaka P."/>
            <person name="Maluk M."/>
            <person name="Lafos M."/>
            <person name="Crook M."/>
            <person name="Gross E."/>
            <person name="Simon M.F."/>
            <person name="Bueno dos Reis Junior F."/>
            <person name="Poole P.S."/>
            <person name="Venter S.N."/>
            <person name="James E.K."/>
        </authorList>
    </citation>
    <scope>NUCLEOTIDE SEQUENCE [LARGE SCALE GENOMIC DNA]</scope>
    <source>
        <strain evidence="4 5">JPY 581</strain>
    </source>
</reference>
<dbReference type="PANTHER" id="PTHR11908:SF132">
    <property type="entry name" value="ALDEHYDE OXIDASE 1-RELATED"/>
    <property type="match status" value="1"/>
</dbReference>
<dbReference type="SMART" id="SM01008">
    <property type="entry name" value="Ald_Xan_dh_C"/>
    <property type="match status" value="1"/>
</dbReference>
<dbReference type="InterPro" id="IPR046867">
    <property type="entry name" value="AldOxase/xan_DH_MoCoBD2"/>
</dbReference>
<keyword evidence="2" id="KW-0560">Oxidoreductase</keyword>
<evidence type="ECO:0000313" key="5">
    <source>
        <dbReference type="Proteomes" id="UP000235777"/>
    </source>
</evidence>
<dbReference type="RefSeq" id="WP_018444032.1">
    <property type="nucleotide sequence ID" value="NZ_KB890218.1"/>
</dbReference>
<feature type="domain" description="Aldehyde oxidase/xanthine dehydrogenase a/b hammerhead" evidence="3">
    <location>
        <begin position="17"/>
        <end position="124"/>
    </location>
</feature>
<dbReference type="PANTHER" id="PTHR11908">
    <property type="entry name" value="XANTHINE DEHYDROGENASE"/>
    <property type="match status" value="1"/>
</dbReference>
<dbReference type="Pfam" id="PF20256">
    <property type="entry name" value="MoCoBD_2"/>
    <property type="match status" value="1"/>
</dbReference>
<dbReference type="SUPFAM" id="SSF54665">
    <property type="entry name" value="CO dehydrogenase molybdoprotein N-domain-like"/>
    <property type="match status" value="1"/>
</dbReference>
<dbReference type="InterPro" id="IPR008274">
    <property type="entry name" value="AldOxase/xan_DH_MoCoBD1"/>
</dbReference>
<name>A0A2N7X2S1_9BURK</name>
<dbReference type="GO" id="GO:0016491">
    <property type="term" value="F:oxidoreductase activity"/>
    <property type="evidence" value="ECO:0007669"/>
    <property type="project" value="UniProtKB-KW"/>
</dbReference>
<dbReference type="AlphaFoldDB" id="A0A2N7X2S1"/>
<proteinExistence type="predicted"/>
<dbReference type="InterPro" id="IPR016208">
    <property type="entry name" value="Ald_Oxase/xanthine_DH-like"/>
</dbReference>
<gene>
    <name evidence="4" type="ORF">C0Z20_15640</name>
</gene>
<evidence type="ECO:0000259" key="3">
    <source>
        <dbReference type="SMART" id="SM01008"/>
    </source>
</evidence>
<keyword evidence="5" id="KW-1185">Reference proteome</keyword>
<dbReference type="GO" id="GO:0005506">
    <property type="term" value="F:iron ion binding"/>
    <property type="evidence" value="ECO:0007669"/>
    <property type="project" value="InterPro"/>
</dbReference>
<dbReference type="SUPFAM" id="SSF56003">
    <property type="entry name" value="Molybdenum cofactor-binding domain"/>
    <property type="match status" value="1"/>
</dbReference>
<dbReference type="STRING" id="863227.GCA_000373005_05415"/>
<dbReference type="Gene3D" id="3.90.1170.50">
    <property type="entry name" value="Aldehyde oxidase/xanthine dehydrogenase, a/b hammerhead"/>
    <property type="match status" value="1"/>
</dbReference>
<evidence type="ECO:0000256" key="2">
    <source>
        <dbReference type="ARBA" id="ARBA00023002"/>
    </source>
</evidence>
<dbReference type="Pfam" id="PF01315">
    <property type="entry name" value="Ald_Xan_dh_C"/>
    <property type="match status" value="1"/>
</dbReference>
<dbReference type="OrthoDB" id="8428274at2"/>
<keyword evidence="1" id="KW-0500">Molybdenum</keyword>
<dbReference type="Pfam" id="PF02738">
    <property type="entry name" value="MoCoBD_1"/>
    <property type="match status" value="1"/>
</dbReference>
<dbReference type="InterPro" id="IPR037165">
    <property type="entry name" value="AldOxase/xan_DH_Mopterin-bd_sf"/>
</dbReference>
<comment type="caution">
    <text evidence="4">The sequence shown here is derived from an EMBL/GenBank/DDBJ whole genome shotgun (WGS) entry which is preliminary data.</text>
</comment>
<dbReference type="InterPro" id="IPR000674">
    <property type="entry name" value="Ald_Oxase/Xan_DH_a/b"/>
</dbReference>
<dbReference type="Proteomes" id="UP000235777">
    <property type="component" value="Unassembled WGS sequence"/>
</dbReference>
<accession>A0A2N7X2S1</accession>
<evidence type="ECO:0000313" key="4">
    <source>
        <dbReference type="EMBL" id="PMS35775.1"/>
    </source>
</evidence>
<evidence type="ECO:0000256" key="1">
    <source>
        <dbReference type="ARBA" id="ARBA00022505"/>
    </source>
</evidence>
<sequence>MSIGAPVSRVEGIAKVTGRAKYAADHTPKGTLHAVIVGAPIAAGRVAGIDVDAALAVPGVVRVLTAKDMPRFGEIGPPAAVLSMPMQHDEIRFQGEPVAIVLAESIDAADEARAAVKVRCAPQPPIGLGAGKNEAAPSPRMLGEDLDMGHVDRSLAESKFVVRQSYEQPDRHHNAMETSGTVAQFEDGKLTLWDAVQAGANVPPVVAAALGIDAADIRVIAPHTGGGFGSKGYVWPHQILAAACARIAGRPVKLHLRRQDQYACVGYQPWMLQHVSLGARDDGALTAIDHEIVNSTAIADTHVEPSSEGSKSLYACPAIRTRQLIKRIHINVPTPMRAPVEGPGLWALESAMNELAEQLGMDPLDVRLKNYAEVDPLTGKPWSSKKLREAYDAGARLYGWRTRHQRPREEGPWRIGHGMATCSMGNYRFPGGALVRLKADGSAIIEANTHDIGTGTQTVFCQIAASELGLPVESVSIVWGDTRLHPGGPVYGSSATVGTGSAVALACREIRTKLAALGAGDDPGAILRAAGLEELSASGHFTLPGGAPFNADGADTPHAMRTWGAIFVEVGVDPDLGLVRLRRAVGAYSVGRIINPKTARSQMTGAIIWGWGKATMEGSTQEPNHGGWLAKNLSNVVIPVNADIPTDITIHFVDEYDSHASAIGARGIGELGATGVDAAVAAAVYDAIGVRVRKLPIRLEPLQR</sequence>
<dbReference type="InterPro" id="IPR036856">
    <property type="entry name" value="Ald_Oxase/Xan_DH_a/b_sf"/>
</dbReference>
<dbReference type="EMBL" id="PNYC01000009">
    <property type="protein sequence ID" value="PMS35775.1"/>
    <property type="molecule type" value="Genomic_DNA"/>
</dbReference>
<organism evidence="4 5">
    <name type="scientific">Trinickia symbiotica</name>
    <dbReference type="NCBI Taxonomy" id="863227"/>
    <lineage>
        <taxon>Bacteria</taxon>
        <taxon>Pseudomonadati</taxon>
        <taxon>Pseudomonadota</taxon>
        <taxon>Betaproteobacteria</taxon>
        <taxon>Burkholderiales</taxon>
        <taxon>Burkholderiaceae</taxon>
        <taxon>Trinickia</taxon>
    </lineage>
</organism>